<dbReference type="Proteomes" id="UP000095286">
    <property type="component" value="Unplaced"/>
</dbReference>
<protein>
    <submittedName>
        <fullName evidence="2">Apoptosis-inducing factor 1, mitochondrial</fullName>
    </submittedName>
</protein>
<organism evidence="1 2">
    <name type="scientific">Rhabditophanes sp. KR3021</name>
    <dbReference type="NCBI Taxonomy" id="114890"/>
    <lineage>
        <taxon>Eukaryota</taxon>
        <taxon>Metazoa</taxon>
        <taxon>Ecdysozoa</taxon>
        <taxon>Nematoda</taxon>
        <taxon>Chromadorea</taxon>
        <taxon>Rhabditida</taxon>
        <taxon>Tylenchina</taxon>
        <taxon>Panagrolaimomorpha</taxon>
        <taxon>Strongyloidoidea</taxon>
        <taxon>Alloionematidae</taxon>
        <taxon>Rhabditophanes</taxon>
    </lineage>
</organism>
<reference evidence="2" key="1">
    <citation type="submission" date="2016-11" db="UniProtKB">
        <authorList>
            <consortium name="WormBaseParasite"/>
        </authorList>
    </citation>
    <scope>IDENTIFICATION</scope>
    <source>
        <strain evidence="2">KR3021</strain>
    </source>
</reference>
<evidence type="ECO:0000313" key="1">
    <source>
        <dbReference type="Proteomes" id="UP000095286"/>
    </source>
</evidence>
<sequence length="617" mass="67813">MLRLSKGLNFKVWPSNVSKCNLWTAVWKDAEKRAQATATTTNFRTRTRTYSTSNHHHSDYSDQKECGSKVFAGAAATAAIIAATGIFLTDRVYAKEGSSVKVVGEVVEPGKERDHQSVGECQEDGEKKASCPLHVPYLLIGGGTASYYAATTIRAKIAGAHCLIVGEENLDPYNRPPLSRDVWWYGDASTPSTLEYTSVTGKKRQVPYESHGFYISPQNVDQFPNGAISILNGKKVVKVVAADHKAILDDGTEIFYEKCLIATGSKAKQFDTFAKPQFQDKITTLRDVNDYRKIASIIDGGVRDVLIIGGGLLGSELAYSLTKKRKDVESESPKVKVTQIFRGSGVLSGILPEHMSSYAALEMKKAGVDVISQMKVIDGRVLEDGKIELVMEGEDGKYRTVSGDHVIVAIGATPNIELASASKLELDPILGGACADSGMRSTLHPDIYLAGDIASFYDPLFGRRRVEHWEHAQVSGRVAGENMAGGSKRYTHQASWFSILAPHLHYTAVGRTESELETVAVFAADVETMGDDKTTIQKGVVYYLDNKKIVGVLLLNVFDIGVEIGRRIIADQPEDLDFLELSKLFEIYPLTSSEEEENVEKERDAEKIERLENERQD</sequence>
<dbReference type="WBParaSite" id="RSKR_0000927600.1">
    <property type="protein sequence ID" value="RSKR_0000927600.1"/>
    <property type="gene ID" value="RSKR_0000927600"/>
</dbReference>
<proteinExistence type="predicted"/>
<evidence type="ECO:0000313" key="2">
    <source>
        <dbReference type="WBParaSite" id="RSKR_0000927600.1"/>
    </source>
</evidence>
<accession>A0AC35UA52</accession>
<name>A0AC35UA52_9BILA</name>